<protein>
    <submittedName>
        <fullName evidence="1">Uncharacterized protein</fullName>
    </submittedName>
</protein>
<evidence type="ECO:0000313" key="1">
    <source>
        <dbReference type="EMBL" id="GLV53159.1"/>
    </source>
</evidence>
<accession>A0ABQ6FJ21</accession>
<keyword evidence="2" id="KW-1185">Reference proteome</keyword>
<dbReference type="Proteomes" id="UP001344906">
    <property type="component" value="Unassembled WGS sequence"/>
</dbReference>
<sequence length="57" mass="6583">MKVPEAGTERYRRAVYTLMQWNEAHRPLEQWYITTLSIQKLVGGRKEAINRIPGGAP</sequence>
<reference evidence="1 2" key="1">
    <citation type="submission" date="2023-02" db="EMBL/GenBank/DDBJ databases">
        <title>Dictyobacter halimunensis sp. nov., a new member of the class Ktedonobacteria from forest soil in a geothermal area.</title>
        <authorList>
            <person name="Rachmania M.K."/>
            <person name="Ningsih F."/>
            <person name="Sakai Y."/>
            <person name="Yabe S."/>
            <person name="Yokota A."/>
            <person name="Sjamsuridzal W."/>
        </authorList>
    </citation>
    <scope>NUCLEOTIDE SEQUENCE [LARGE SCALE GENOMIC DNA]</scope>
    <source>
        <strain evidence="1 2">S3.2.2.5</strain>
    </source>
</reference>
<dbReference type="EMBL" id="BSRI01000001">
    <property type="protein sequence ID" value="GLV53159.1"/>
    <property type="molecule type" value="Genomic_DNA"/>
</dbReference>
<evidence type="ECO:0000313" key="2">
    <source>
        <dbReference type="Proteomes" id="UP001344906"/>
    </source>
</evidence>
<organism evidence="1 2">
    <name type="scientific">Dictyobacter halimunensis</name>
    <dbReference type="NCBI Taxonomy" id="3026934"/>
    <lineage>
        <taxon>Bacteria</taxon>
        <taxon>Bacillati</taxon>
        <taxon>Chloroflexota</taxon>
        <taxon>Ktedonobacteria</taxon>
        <taxon>Ktedonobacterales</taxon>
        <taxon>Dictyobacteraceae</taxon>
        <taxon>Dictyobacter</taxon>
    </lineage>
</organism>
<gene>
    <name evidence="1" type="ORF">KDH_00140</name>
</gene>
<proteinExistence type="predicted"/>
<comment type="caution">
    <text evidence="1">The sequence shown here is derived from an EMBL/GenBank/DDBJ whole genome shotgun (WGS) entry which is preliminary data.</text>
</comment>
<name>A0ABQ6FJ21_9CHLR</name>